<comment type="caution">
    <text evidence="1">The sequence shown here is derived from an EMBL/GenBank/DDBJ whole genome shotgun (WGS) entry which is preliminary data.</text>
</comment>
<sequence length="55" mass="6952">MEFFNNSILFLKYSNEILEKIVNHTIDRFRNNTTVYRRFKNEILHSRFFRQFLSY</sequence>
<organism evidence="1 2">
    <name type="scientific">Leptospira interrogans str. UI 12758</name>
    <dbReference type="NCBI Taxonomy" id="1049938"/>
    <lineage>
        <taxon>Bacteria</taxon>
        <taxon>Pseudomonadati</taxon>
        <taxon>Spirochaetota</taxon>
        <taxon>Spirochaetia</taxon>
        <taxon>Leptospirales</taxon>
        <taxon>Leptospiraceae</taxon>
        <taxon>Leptospira</taxon>
    </lineage>
</organism>
<dbReference type="Proteomes" id="UP000001340">
    <property type="component" value="Unassembled WGS sequence"/>
</dbReference>
<proteinExistence type="predicted"/>
<name>A0A0E2DCF6_LEPIR</name>
<dbReference type="AlphaFoldDB" id="A0A0E2DCF6"/>
<reference evidence="1 2" key="1">
    <citation type="submission" date="2012-10" db="EMBL/GenBank/DDBJ databases">
        <authorList>
            <person name="Harkins D.M."/>
            <person name="Durkin A.S."/>
            <person name="Brinkac L.M."/>
            <person name="Haft D.H."/>
            <person name="Selengut J.D."/>
            <person name="Sanka R."/>
            <person name="DePew J."/>
            <person name="Purushe J."/>
            <person name="Chanthongthip A."/>
            <person name="Lattana O."/>
            <person name="Phetsouvanh R."/>
            <person name="Newton P.N."/>
            <person name="Vinetz J.M."/>
            <person name="Sutton G.G."/>
            <person name="Nierman W.C."/>
            <person name="Fouts D.E."/>
        </authorList>
    </citation>
    <scope>NUCLEOTIDE SEQUENCE [LARGE SCALE GENOMIC DNA]</scope>
    <source>
        <strain evidence="1 2">UI 12758</strain>
    </source>
</reference>
<gene>
    <name evidence="1" type="ORF">LEP1GSC105_1217</name>
</gene>
<evidence type="ECO:0000313" key="1">
    <source>
        <dbReference type="EMBL" id="EKR53345.1"/>
    </source>
</evidence>
<dbReference type="EMBL" id="AHNR02000067">
    <property type="protein sequence ID" value="EKR53345.1"/>
    <property type="molecule type" value="Genomic_DNA"/>
</dbReference>
<evidence type="ECO:0000313" key="2">
    <source>
        <dbReference type="Proteomes" id="UP000001340"/>
    </source>
</evidence>
<accession>A0A0E2DCF6</accession>
<protein>
    <submittedName>
        <fullName evidence="1">Uncharacterized protein</fullName>
    </submittedName>
</protein>